<evidence type="ECO:0000256" key="2">
    <source>
        <dbReference type="ARBA" id="ARBA00023315"/>
    </source>
</evidence>
<dbReference type="InterPro" id="IPR050832">
    <property type="entry name" value="Bact_Acetyltransf"/>
</dbReference>
<protein>
    <submittedName>
        <fullName evidence="4">Unannotated protein</fullName>
    </submittedName>
</protein>
<dbReference type="EMBL" id="CAEZTB010000035">
    <property type="protein sequence ID" value="CAB4553211.1"/>
    <property type="molecule type" value="Genomic_DNA"/>
</dbReference>
<feature type="domain" description="N-acetyltransferase" evidence="3">
    <location>
        <begin position="157"/>
        <end position="311"/>
    </location>
</feature>
<dbReference type="PANTHER" id="PTHR43877">
    <property type="entry name" value="AMINOALKYLPHOSPHONATE N-ACETYLTRANSFERASE-RELATED-RELATED"/>
    <property type="match status" value="1"/>
</dbReference>
<dbReference type="PROSITE" id="PS51186">
    <property type="entry name" value="GNAT"/>
    <property type="match status" value="1"/>
</dbReference>
<gene>
    <name evidence="4" type="ORF">UFOPK1581_00316</name>
</gene>
<evidence type="ECO:0000313" key="4">
    <source>
        <dbReference type="EMBL" id="CAB4553211.1"/>
    </source>
</evidence>
<accession>A0A6J6CNX2</accession>
<dbReference type="Gene3D" id="3.40.630.30">
    <property type="match status" value="1"/>
</dbReference>
<dbReference type="InterPro" id="IPR016181">
    <property type="entry name" value="Acyl_CoA_acyltransferase"/>
</dbReference>
<keyword evidence="2" id="KW-0012">Acyltransferase</keyword>
<dbReference type="Pfam" id="PF00583">
    <property type="entry name" value="Acetyltransf_1"/>
    <property type="match status" value="1"/>
</dbReference>
<organism evidence="4">
    <name type="scientific">freshwater metagenome</name>
    <dbReference type="NCBI Taxonomy" id="449393"/>
    <lineage>
        <taxon>unclassified sequences</taxon>
        <taxon>metagenomes</taxon>
        <taxon>ecological metagenomes</taxon>
    </lineage>
</organism>
<dbReference type="GO" id="GO:0016747">
    <property type="term" value="F:acyltransferase activity, transferring groups other than amino-acyl groups"/>
    <property type="evidence" value="ECO:0007669"/>
    <property type="project" value="InterPro"/>
</dbReference>
<proteinExistence type="predicted"/>
<sequence>MNYRIVKAETSQAGLLAELINQHEHSIDSDATPIGIEESQELIEGFFDPAIAAFIYTESVELPSAFYSINPDANRKRLFTDVYARPGSNLIKEALAESLKAAAAEYPEYEHWYGVNTKDAMMRSALESSGMQVIRTYWLMKKQLTASDSVENSRPEVSIRIVSGDQDMQTWWKLHQDAFSKHFGFAPRAMDVWIEQTLASGTMDPEACFILDYKGEPAGFVQLANANYHLNGGYVDVLGVAHQFQGLGLGEILLQHAINHSVGQGREFIELNVDSGNESGALRLYEKLGLRPNSAWMQYENKNWVELARGL</sequence>
<keyword evidence="1" id="KW-0808">Transferase</keyword>
<reference evidence="4" key="1">
    <citation type="submission" date="2020-05" db="EMBL/GenBank/DDBJ databases">
        <authorList>
            <person name="Chiriac C."/>
            <person name="Salcher M."/>
            <person name="Ghai R."/>
            <person name="Kavagutti S V."/>
        </authorList>
    </citation>
    <scope>NUCLEOTIDE SEQUENCE</scope>
</reference>
<evidence type="ECO:0000259" key="3">
    <source>
        <dbReference type="PROSITE" id="PS51186"/>
    </source>
</evidence>
<dbReference type="InterPro" id="IPR000182">
    <property type="entry name" value="GNAT_dom"/>
</dbReference>
<dbReference type="PANTHER" id="PTHR43877:SF2">
    <property type="entry name" value="AMINOALKYLPHOSPHONATE N-ACETYLTRANSFERASE-RELATED"/>
    <property type="match status" value="1"/>
</dbReference>
<evidence type="ECO:0000256" key="1">
    <source>
        <dbReference type="ARBA" id="ARBA00022679"/>
    </source>
</evidence>
<dbReference type="AlphaFoldDB" id="A0A6J6CNX2"/>
<dbReference type="SUPFAM" id="SSF55729">
    <property type="entry name" value="Acyl-CoA N-acyltransferases (Nat)"/>
    <property type="match status" value="1"/>
</dbReference>
<name>A0A6J6CNX2_9ZZZZ</name>
<dbReference type="CDD" id="cd04301">
    <property type="entry name" value="NAT_SF"/>
    <property type="match status" value="1"/>
</dbReference>